<organism evidence="1 2">
    <name type="scientific">Terasakiella brassicae</name>
    <dbReference type="NCBI Taxonomy" id="1634917"/>
    <lineage>
        <taxon>Bacteria</taxon>
        <taxon>Pseudomonadati</taxon>
        <taxon>Pseudomonadota</taxon>
        <taxon>Alphaproteobacteria</taxon>
        <taxon>Rhodospirillales</taxon>
        <taxon>Terasakiellaceae</taxon>
        <taxon>Terasakiella</taxon>
    </lineage>
</organism>
<evidence type="ECO:0000313" key="2">
    <source>
        <dbReference type="Proteomes" id="UP000632498"/>
    </source>
</evidence>
<dbReference type="Gene3D" id="3.40.50.300">
    <property type="entry name" value="P-loop containing nucleotide triphosphate hydrolases"/>
    <property type="match status" value="1"/>
</dbReference>
<protein>
    <recommendedName>
        <fullName evidence="3">Cytidylate kinase</fullName>
    </recommendedName>
</protein>
<dbReference type="AlphaFoldDB" id="A0A917C129"/>
<reference evidence="1" key="1">
    <citation type="journal article" date="2014" name="Int. J. Syst. Evol. Microbiol.">
        <title>Complete genome sequence of Corynebacterium casei LMG S-19264T (=DSM 44701T), isolated from a smear-ripened cheese.</title>
        <authorList>
            <consortium name="US DOE Joint Genome Institute (JGI-PGF)"/>
            <person name="Walter F."/>
            <person name="Albersmeier A."/>
            <person name="Kalinowski J."/>
            <person name="Ruckert C."/>
        </authorList>
    </citation>
    <scope>NUCLEOTIDE SEQUENCE</scope>
    <source>
        <strain evidence="1">CGMCC 1.15254</strain>
    </source>
</reference>
<dbReference type="InterPro" id="IPR027417">
    <property type="entry name" value="P-loop_NTPase"/>
</dbReference>
<evidence type="ECO:0000313" key="1">
    <source>
        <dbReference type="EMBL" id="GGF63680.1"/>
    </source>
</evidence>
<name>A0A917C129_9PROT</name>
<accession>A0A917C129</accession>
<dbReference type="Proteomes" id="UP000632498">
    <property type="component" value="Unassembled WGS sequence"/>
</dbReference>
<gene>
    <name evidence="1" type="ORF">GCM10011332_17100</name>
</gene>
<dbReference type="EMBL" id="BMHV01000010">
    <property type="protein sequence ID" value="GGF63680.1"/>
    <property type="molecule type" value="Genomic_DNA"/>
</dbReference>
<proteinExistence type="predicted"/>
<dbReference type="Pfam" id="PF13189">
    <property type="entry name" value="Cytidylate_kin2"/>
    <property type="match status" value="1"/>
</dbReference>
<dbReference type="RefSeq" id="WP_188663857.1">
    <property type="nucleotide sequence ID" value="NZ_BMHV01000010.1"/>
</dbReference>
<reference evidence="1" key="2">
    <citation type="submission" date="2020-09" db="EMBL/GenBank/DDBJ databases">
        <authorList>
            <person name="Sun Q."/>
            <person name="Zhou Y."/>
        </authorList>
    </citation>
    <scope>NUCLEOTIDE SEQUENCE</scope>
    <source>
        <strain evidence="1">CGMCC 1.15254</strain>
    </source>
</reference>
<sequence length="231" mass="25874">MSIDVQGVIQALSRAVEVSPGDKGHTLYPVITISRDLGTGGEEISRLLAERLGLDIYDENIIDAIAQRSEVNKNVLKTLHEKVSSASDSWLYAMVTGKNVSRTDYINALVTVIRCIYHKGGIVIGRGGHVVLQGRDVLRVRLTGSNEACARRVAHRERLSLSEAKARCKEVNQERAKFVWNMFGSRLNDPTNFDLTINTDHFAHYEQVVEILLRSMEMMGFSQRRTGMTSR</sequence>
<evidence type="ECO:0008006" key="3">
    <source>
        <dbReference type="Google" id="ProtNLM"/>
    </source>
</evidence>
<keyword evidence="2" id="KW-1185">Reference proteome</keyword>
<comment type="caution">
    <text evidence="1">The sequence shown here is derived from an EMBL/GenBank/DDBJ whole genome shotgun (WGS) entry which is preliminary data.</text>
</comment>
<dbReference type="SUPFAM" id="SSF52540">
    <property type="entry name" value="P-loop containing nucleoside triphosphate hydrolases"/>
    <property type="match status" value="1"/>
</dbReference>